<dbReference type="InterPro" id="IPR002182">
    <property type="entry name" value="NB-ARC"/>
</dbReference>
<dbReference type="EMBL" id="JAVXUO010000990">
    <property type="protein sequence ID" value="KAK2987328.1"/>
    <property type="molecule type" value="Genomic_DNA"/>
</dbReference>
<evidence type="ECO:0000313" key="3">
    <source>
        <dbReference type="EMBL" id="KAK2987328.1"/>
    </source>
</evidence>
<proteinExistence type="predicted"/>
<evidence type="ECO:0000256" key="1">
    <source>
        <dbReference type="ARBA" id="ARBA00022821"/>
    </source>
</evidence>
<dbReference type="GO" id="GO:0043531">
    <property type="term" value="F:ADP binding"/>
    <property type="evidence" value="ECO:0007669"/>
    <property type="project" value="InterPro"/>
</dbReference>
<evidence type="ECO:0000259" key="2">
    <source>
        <dbReference type="Pfam" id="PF00931"/>
    </source>
</evidence>
<feature type="domain" description="NB-ARC" evidence="2">
    <location>
        <begin position="4"/>
        <end position="92"/>
    </location>
</feature>
<keyword evidence="1" id="KW-0611">Plant defense</keyword>
<dbReference type="InterPro" id="IPR027417">
    <property type="entry name" value="P-loop_NTPase"/>
</dbReference>
<sequence>MDNKTLEPLQQHLQQTSSARRYLLILDDVWNEDLQKWRDLRDLLLYGAPGSKIVVTTRSQLVVTTLDPTYVHNLKGLSADGSISLLMELAFGKGQMKQCPTLKNIGEQIVSKCKGRRVTGGVK</sequence>
<keyword evidence="4" id="KW-1185">Reference proteome</keyword>
<reference evidence="3" key="1">
    <citation type="submission" date="2022-12" db="EMBL/GenBank/DDBJ databases">
        <title>Draft genome assemblies for two species of Escallonia (Escalloniales).</title>
        <authorList>
            <person name="Chanderbali A."/>
            <person name="Dervinis C."/>
            <person name="Anghel I."/>
            <person name="Soltis D."/>
            <person name="Soltis P."/>
            <person name="Zapata F."/>
        </authorList>
    </citation>
    <scope>NUCLEOTIDE SEQUENCE</scope>
    <source>
        <strain evidence="3">UCBG92.1500</strain>
        <tissue evidence="3">Leaf</tissue>
    </source>
</reference>
<dbReference type="Gene3D" id="3.40.50.300">
    <property type="entry name" value="P-loop containing nucleotide triphosphate hydrolases"/>
    <property type="match status" value="1"/>
</dbReference>
<dbReference type="PANTHER" id="PTHR36766:SF70">
    <property type="entry name" value="DISEASE RESISTANCE PROTEIN RGA4"/>
    <property type="match status" value="1"/>
</dbReference>
<comment type="caution">
    <text evidence="3">The sequence shown here is derived from an EMBL/GenBank/DDBJ whole genome shotgun (WGS) entry which is preliminary data.</text>
</comment>
<dbReference type="PANTHER" id="PTHR36766">
    <property type="entry name" value="PLANT BROAD-SPECTRUM MILDEW RESISTANCE PROTEIN RPW8"/>
    <property type="match status" value="1"/>
</dbReference>
<accession>A0AA88UN08</accession>
<evidence type="ECO:0000313" key="4">
    <source>
        <dbReference type="Proteomes" id="UP001187471"/>
    </source>
</evidence>
<dbReference type="GO" id="GO:0006952">
    <property type="term" value="P:defense response"/>
    <property type="evidence" value="ECO:0007669"/>
    <property type="project" value="UniProtKB-KW"/>
</dbReference>
<dbReference type="Proteomes" id="UP001187471">
    <property type="component" value="Unassembled WGS sequence"/>
</dbReference>
<dbReference type="SUPFAM" id="SSF52540">
    <property type="entry name" value="P-loop containing nucleoside triphosphate hydrolases"/>
    <property type="match status" value="1"/>
</dbReference>
<organism evidence="3 4">
    <name type="scientific">Escallonia rubra</name>
    <dbReference type="NCBI Taxonomy" id="112253"/>
    <lineage>
        <taxon>Eukaryota</taxon>
        <taxon>Viridiplantae</taxon>
        <taxon>Streptophyta</taxon>
        <taxon>Embryophyta</taxon>
        <taxon>Tracheophyta</taxon>
        <taxon>Spermatophyta</taxon>
        <taxon>Magnoliopsida</taxon>
        <taxon>eudicotyledons</taxon>
        <taxon>Gunneridae</taxon>
        <taxon>Pentapetalae</taxon>
        <taxon>asterids</taxon>
        <taxon>campanulids</taxon>
        <taxon>Escalloniales</taxon>
        <taxon>Escalloniaceae</taxon>
        <taxon>Escallonia</taxon>
    </lineage>
</organism>
<protein>
    <recommendedName>
        <fullName evidence="2">NB-ARC domain-containing protein</fullName>
    </recommendedName>
</protein>
<dbReference type="Pfam" id="PF00931">
    <property type="entry name" value="NB-ARC"/>
    <property type="match status" value="1"/>
</dbReference>
<dbReference type="AlphaFoldDB" id="A0AA88UN08"/>
<gene>
    <name evidence="3" type="ORF">RJ640_023629</name>
</gene>
<name>A0AA88UN08_9ASTE</name>